<evidence type="ECO:0000313" key="1">
    <source>
        <dbReference type="EMBL" id="SFW99143.1"/>
    </source>
</evidence>
<dbReference type="OrthoDB" id="9798250at2"/>
<organism evidence="1 2">
    <name type="scientific">Marinospirillum alkaliphilum DSM 21637</name>
    <dbReference type="NCBI Taxonomy" id="1122209"/>
    <lineage>
        <taxon>Bacteria</taxon>
        <taxon>Pseudomonadati</taxon>
        <taxon>Pseudomonadota</taxon>
        <taxon>Gammaproteobacteria</taxon>
        <taxon>Oceanospirillales</taxon>
        <taxon>Oceanospirillaceae</taxon>
        <taxon>Marinospirillum</taxon>
    </lineage>
</organism>
<dbReference type="Pfam" id="PF09837">
    <property type="entry name" value="DUF2064"/>
    <property type="match status" value="1"/>
</dbReference>
<evidence type="ECO:0000313" key="2">
    <source>
        <dbReference type="Proteomes" id="UP000182350"/>
    </source>
</evidence>
<keyword evidence="2" id="KW-1185">Reference proteome</keyword>
<dbReference type="AlphaFoldDB" id="A0A1K1TEP7"/>
<accession>A0A1K1TEP7</accession>
<protein>
    <recommendedName>
        <fullName evidence="3">Glycosyltransferase</fullName>
    </recommendedName>
</protein>
<proteinExistence type="predicted"/>
<dbReference type="Proteomes" id="UP000182350">
    <property type="component" value="Unassembled WGS sequence"/>
</dbReference>
<gene>
    <name evidence="1" type="ORF">SAMN02745752_00113</name>
</gene>
<dbReference type="EMBL" id="FPJW01000001">
    <property type="protein sequence ID" value="SFW99143.1"/>
    <property type="molecule type" value="Genomic_DNA"/>
</dbReference>
<dbReference type="InterPro" id="IPR018641">
    <property type="entry name" value="Trfase_1_rSAM/seldom-assoc"/>
</dbReference>
<sequence>MQDSVLQLAILARAPVPGQCKTRLIPTLGAEGAAALHARLVEYCVNTALKLPDAVVTLWTAGAANHAFFQQLAERFPQLQWQEQVTGDLGERMHQVFVHTGQPTLLIGSDCPALTVDLLQDCADHLKNHAAVFVPAEDGGYVLVGLQSPCRALFVEVDWGTDQVMLQTRQRLQQQQLRWVEPASLWDVDRPEDLLRLDV</sequence>
<dbReference type="Gene3D" id="3.90.550.10">
    <property type="entry name" value="Spore Coat Polysaccharide Biosynthesis Protein SpsA, Chain A"/>
    <property type="match status" value="1"/>
</dbReference>
<dbReference type="NCBIfam" id="TIGR04282">
    <property type="entry name" value="glyco_like_cofC"/>
    <property type="match status" value="1"/>
</dbReference>
<dbReference type="PANTHER" id="PTHR36529">
    <property type="entry name" value="SLL1095 PROTEIN"/>
    <property type="match status" value="1"/>
</dbReference>
<evidence type="ECO:0008006" key="3">
    <source>
        <dbReference type="Google" id="ProtNLM"/>
    </source>
</evidence>
<dbReference type="PANTHER" id="PTHR36529:SF1">
    <property type="entry name" value="GLYCOSYLTRANSFERASE"/>
    <property type="match status" value="1"/>
</dbReference>
<dbReference type="SUPFAM" id="SSF53448">
    <property type="entry name" value="Nucleotide-diphospho-sugar transferases"/>
    <property type="match status" value="1"/>
</dbReference>
<name>A0A1K1TEP7_9GAMM</name>
<dbReference type="InterPro" id="IPR029044">
    <property type="entry name" value="Nucleotide-diphossugar_trans"/>
</dbReference>
<reference evidence="1 2" key="1">
    <citation type="submission" date="2016-11" db="EMBL/GenBank/DDBJ databases">
        <authorList>
            <person name="Jaros S."/>
            <person name="Januszkiewicz K."/>
            <person name="Wedrychowicz H."/>
        </authorList>
    </citation>
    <scope>NUCLEOTIDE SEQUENCE [LARGE SCALE GENOMIC DNA]</scope>
    <source>
        <strain evidence="1 2">DSM 21637</strain>
    </source>
</reference>
<dbReference type="STRING" id="1122209.SAMN02745752_00113"/>
<dbReference type="RefSeq" id="WP_072324374.1">
    <property type="nucleotide sequence ID" value="NZ_FPJW01000001.1"/>
</dbReference>